<evidence type="ECO:0000313" key="2">
    <source>
        <dbReference type="Proteomes" id="UP000621560"/>
    </source>
</evidence>
<dbReference type="Gene3D" id="3.40.30.10">
    <property type="entry name" value="Glutaredoxin"/>
    <property type="match status" value="1"/>
</dbReference>
<dbReference type="Proteomes" id="UP000621560">
    <property type="component" value="Unassembled WGS sequence"/>
</dbReference>
<accession>A0A927BTV7</accession>
<comment type="caution">
    <text evidence="1">The sequence shown here is derived from an EMBL/GenBank/DDBJ whole genome shotgun (WGS) entry which is preliminary data.</text>
</comment>
<evidence type="ECO:0000313" key="1">
    <source>
        <dbReference type="EMBL" id="MBD2846217.1"/>
    </source>
</evidence>
<gene>
    <name evidence="1" type="primary">ytxJ</name>
    <name evidence="1" type="ORF">IDH44_13505</name>
</gene>
<dbReference type="Pfam" id="PF11009">
    <property type="entry name" value="BrxC"/>
    <property type="match status" value="1"/>
</dbReference>
<dbReference type="InterPro" id="IPR022551">
    <property type="entry name" value="BrxC"/>
</dbReference>
<sequence>MTLQTLETTEQWDAALAASSERPLLVFKHSTRCSVSAGAHDELTTFLSDVKSPAFDAVLVNVVEDRPVSNRIEEQLEVKHASPQALLVEAGNVTWHTSHWHITYAALEEKLRQHCEM</sequence>
<name>A0A927BTV7_9BACL</name>
<reference evidence="1" key="1">
    <citation type="submission" date="2020-09" db="EMBL/GenBank/DDBJ databases">
        <title>A novel bacterium of genus Paenibacillus, isolated from South China Sea.</title>
        <authorList>
            <person name="Huang H."/>
            <person name="Mo K."/>
            <person name="Hu Y."/>
        </authorList>
    </citation>
    <scope>NUCLEOTIDE SEQUENCE</scope>
    <source>
        <strain evidence="1">IB182496</strain>
    </source>
</reference>
<proteinExistence type="predicted"/>
<keyword evidence="2" id="KW-1185">Reference proteome</keyword>
<dbReference type="AlphaFoldDB" id="A0A927BTV7"/>
<dbReference type="NCBIfam" id="TIGR04019">
    <property type="entry name" value="B_thiol_YtxJ"/>
    <property type="match status" value="1"/>
</dbReference>
<dbReference type="EMBL" id="JACXIZ010000021">
    <property type="protein sequence ID" value="MBD2846217.1"/>
    <property type="molecule type" value="Genomic_DNA"/>
</dbReference>
<protein>
    <submittedName>
        <fullName evidence="1">Bacillithiol system redox-active protein YtxJ</fullName>
    </submittedName>
</protein>
<organism evidence="1 2">
    <name type="scientific">Paenibacillus sabuli</name>
    <dbReference type="NCBI Taxonomy" id="2772509"/>
    <lineage>
        <taxon>Bacteria</taxon>
        <taxon>Bacillati</taxon>
        <taxon>Bacillota</taxon>
        <taxon>Bacilli</taxon>
        <taxon>Bacillales</taxon>
        <taxon>Paenibacillaceae</taxon>
        <taxon>Paenibacillus</taxon>
    </lineage>
</organism>